<keyword evidence="1" id="KW-0812">Transmembrane</keyword>
<keyword evidence="1" id="KW-1133">Transmembrane helix</keyword>
<sequence>MAQNLVLALVGGALLRVSALSTAYLNYVRPGFRAPLVAAGVILFALGVFGLVQEWRRPYPPSGEAATRRRSRGPRVAWLLCLPIVAVFLINPPALGSFAAARDQTPQPRPAGGYGALAGDAPTAMPVGEFIGRAWSDGGRTLAGRRVKLTGFAVPSGNKGQWYLARMRLRCCAADAFPLKVAVLGVPAPRPDTWVEVTGAWVPVPYDRLPKGTAAPALTATALAKVARPAEPYE</sequence>
<dbReference type="InterPro" id="IPR015402">
    <property type="entry name" value="DUF1980"/>
</dbReference>
<dbReference type="InterPro" id="IPR048447">
    <property type="entry name" value="DUF1980_C"/>
</dbReference>
<comment type="caution">
    <text evidence="3">The sequence shown here is derived from an EMBL/GenBank/DDBJ whole genome shotgun (WGS) entry which is preliminary data.</text>
</comment>
<dbReference type="Proteomes" id="UP001596496">
    <property type="component" value="Unassembled WGS sequence"/>
</dbReference>
<name>A0ABW2P521_9ACTN</name>
<protein>
    <submittedName>
        <fullName evidence="3">TIGR03943 family putative permease subunit</fullName>
    </submittedName>
</protein>
<evidence type="ECO:0000259" key="2">
    <source>
        <dbReference type="Pfam" id="PF21537"/>
    </source>
</evidence>
<dbReference type="NCBIfam" id="TIGR03943">
    <property type="entry name" value="TIGR03943 family putative permease subunit"/>
    <property type="match status" value="1"/>
</dbReference>
<dbReference type="RefSeq" id="WP_380827760.1">
    <property type="nucleotide sequence ID" value="NZ_JBHTCG010000010.1"/>
</dbReference>
<gene>
    <name evidence="3" type="ORF">ACFQSB_17100</name>
</gene>
<evidence type="ECO:0000256" key="1">
    <source>
        <dbReference type="SAM" id="Phobius"/>
    </source>
</evidence>
<reference evidence="4" key="1">
    <citation type="journal article" date="2019" name="Int. J. Syst. Evol. Microbiol.">
        <title>The Global Catalogue of Microorganisms (GCM) 10K type strain sequencing project: providing services to taxonomists for standard genome sequencing and annotation.</title>
        <authorList>
            <consortium name="The Broad Institute Genomics Platform"/>
            <consortium name="The Broad Institute Genome Sequencing Center for Infectious Disease"/>
            <person name="Wu L."/>
            <person name="Ma J."/>
        </authorList>
    </citation>
    <scope>NUCLEOTIDE SEQUENCE [LARGE SCALE GENOMIC DNA]</scope>
    <source>
        <strain evidence="4">CECT 7649</strain>
    </source>
</reference>
<keyword evidence="4" id="KW-1185">Reference proteome</keyword>
<feature type="transmembrane region" description="Helical" evidence="1">
    <location>
        <begin position="35"/>
        <end position="55"/>
    </location>
</feature>
<evidence type="ECO:0000313" key="4">
    <source>
        <dbReference type="Proteomes" id="UP001596496"/>
    </source>
</evidence>
<evidence type="ECO:0000313" key="3">
    <source>
        <dbReference type="EMBL" id="MFC7383939.1"/>
    </source>
</evidence>
<organism evidence="3 4">
    <name type="scientific">Sphaerisporangium rhizosphaerae</name>
    <dbReference type="NCBI Taxonomy" id="2269375"/>
    <lineage>
        <taxon>Bacteria</taxon>
        <taxon>Bacillati</taxon>
        <taxon>Actinomycetota</taxon>
        <taxon>Actinomycetes</taxon>
        <taxon>Streptosporangiales</taxon>
        <taxon>Streptosporangiaceae</taxon>
        <taxon>Sphaerisporangium</taxon>
    </lineage>
</organism>
<feature type="domain" description="DUF1980" evidence="2">
    <location>
        <begin position="143"/>
        <end position="233"/>
    </location>
</feature>
<feature type="transmembrane region" description="Helical" evidence="1">
    <location>
        <begin position="76"/>
        <end position="100"/>
    </location>
</feature>
<dbReference type="Pfam" id="PF21537">
    <property type="entry name" value="DUF1980_C"/>
    <property type="match status" value="1"/>
</dbReference>
<accession>A0ABW2P521</accession>
<keyword evidence="1" id="KW-0472">Membrane</keyword>
<dbReference type="EMBL" id="JBHTCG010000010">
    <property type="protein sequence ID" value="MFC7383939.1"/>
    <property type="molecule type" value="Genomic_DNA"/>
</dbReference>
<proteinExistence type="predicted"/>